<evidence type="ECO:0000256" key="2">
    <source>
        <dbReference type="SAM" id="SignalP"/>
    </source>
</evidence>
<evidence type="ECO:0000313" key="4">
    <source>
        <dbReference type="Proteomes" id="UP000308713"/>
    </source>
</evidence>
<reference evidence="3 4" key="1">
    <citation type="submission" date="2019-05" db="EMBL/GenBank/DDBJ databases">
        <title>Tamlana fucoidanivorans sp. nov., isolated from the surface of algae collected from Fujian province in China.</title>
        <authorList>
            <person name="Li J."/>
        </authorList>
    </citation>
    <scope>NUCLEOTIDE SEQUENCE [LARGE SCALE GENOMIC DNA]</scope>
    <source>
        <strain evidence="3 4">CW2-9</strain>
    </source>
</reference>
<comment type="caution">
    <text evidence="3">The sequence shown here is derived from an EMBL/GenBank/DDBJ whole genome shotgun (WGS) entry which is preliminary data.</text>
</comment>
<dbReference type="Gene3D" id="1.20.120.1490">
    <property type="match status" value="1"/>
</dbReference>
<dbReference type="AlphaFoldDB" id="A0A5C4SG52"/>
<evidence type="ECO:0000256" key="1">
    <source>
        <dbReference type="SAM" id="MobiDB-lite"/>
    </source>
</evidence>
<keyword evidence="4" id="KW-1185">Reference proteome</keyword>
<feature type="signal peptide" evidence="2">
    <location>
        <begin position="1"/>
        <end position="18"/>
    </location>
</feature>
<gene>
    <name evidence="3" type="ORF">FGF67_13960</name>
</gene>
<dbReference type="OrthoDB" id="956918at2"/>
<dbReference type="Proteomes" id="UP000308713">
    <property type="component" value="Unassembled WGS sequence"/>
</dbReference>
<proteinExistence type="predicted"/>
<dbReference type="RefSeq" id="WP_139698376.1">
    <property type="nucleotide sequence ID" value="NZ_CP074074.1"/>
</dbReference>
<feature type="chain" id="PRO_5022874705" description="Periplasmic heavy metal sensor" evidence="2">
    <location>
        <begin position="19"/>
        <end position="156"/>
    </location>
</feature>
<sequence>MRKILVLVAAFISLQAVAQAPKKQGQRHKEGRQTMMNMSAEDMATLQTKKMTLMLDLTASQQTEIQKINLENATKRKAIMAEHKAKKESGLLQKPTQEEKVARMHAMLDHRIAVKAKMKKILDKEQYEKWEKAQKRMAMKMQDKKNGMQKRHAHKE</sequence>
<evidence type="ECO:0008006" key="5">
    <source>
        <dbReference type="Google" id="ProtNLM"/>
    </source>
</evidence>
<keyword evidence="2" id="KW-0732">Signal</keyword>
<dbReference type="EMBL" id="VDCS01000013">
    <property type="protein sequence ID" value="TNJ42592.1"/>
    <property type="molecule type" value="Genomic_DNA"/>
</dbReference>
<organism evidence="3 4">
    <name type="scientific">Allotamlana fucoidanivorans</name>
    <dbReference type="NCBI Taxonomy" id="2583814"/>
    <lineage>
        <taxon>Bacteria</taxon>
        <taxon>Pseudomonadati</taxon>
        <taxon>Bacteroidota</taxon>
        <taxon>Flavobacteriia</taxon>
        <taxon>Flavobacteriales</taxon>
        <taxon>Flavobacteriaceae</taxon>
        <taxon>Allotamlana</taxon>
    </lineage>
</organism>
<feature type="region of interest" description="Disordered" evidence="1">
    <location>
        <begin position="134"/>
        <end position="156"/>
    </location>
</feature>
<evidence type="ECO:0000313" key="3">
    <source>
        <dbReference type="EMBL" id="TNJ42592.1"/>
    </source>
</evidence>
<name>A0A5C4SG52_9FLAO</name>
<feature type="compositionally biased region" description="Basic residues" evidence="1">
    <location>
        <begin position="147"/>
        <end position="156"/>
    </location>
</feature>
<protein>
    <recommendedName>
        <fullName evidence="5">Periplasmic heavy metal sensor</fullName>
    </recommendedName>
</protein>
<accession>A0A5C4SG52</accession>